<dbReference type="InterPro" id="IPR022791">
    <property type="entry name" value="L-PG_synthase/AglD"/>
</dbReference>
<comment type="subcellular location">
    <subcellularLocation>
        <location evidence="1">Cell membrane</location>
        <topology evidence="1">Multi-pass membrane protein</topology>
    </subcellularLocation>
</comment>
<proteinExistence type="predicted"/>
<reference evidence="7" key="1">
    <citation type="submission" date="2023-06" db="EMBL/GenBank/DDBJ databases">
        <title>Genome sequence of Methanosarcinaceae archaeon Ag5.</title>
        <authorList>
            <person name="Protasov E."/>
            <person name="Platt K."/>
            <person name="Poehlein A."/>
            <person name="Daniel R."/>
            <person name="Brune A."/>
        </authorList>
    </citation>
    <scope>NUCLEOTIDE SEQUENCE</scope>
    <source>
        <strain evidence="7">Ag5</strain>
    </source>
</reference>
<gene>
    <name evidence="7" type="ORF">MsAg5_10970</name>
</gene>
<evidence type="ECO:0000256" key="5">
    <source>
        <dbReference type="ARBA" id="ARBA00023136"/>
    </source>
</evidence>
<dbReference type="RefSeq" id="WP_338099645.1">
    <property type="nucleotide sequence ID" value="NZ_JAWDKD010000018.1"/>
</dbReference>
<evidence type="ECO:0000256" key="6">
    <source>
        <dbReference type="SAM" id="Phobius"/>
    </source>
</evidence>
<evidence type="ECO:0000256" key="1">
    <source>
        <dbReference type="ARBA" id="ARBA00004651"/>
    </source>
</evidence>
<dbReference type="GO" id="GO:0005886">
    <property type="term" value="C:plasma membrane"/>
    <property type="evidence" value="ECO:0007669"/>
    <property type="project" value="UniProtKB-SubCell"/>
</dbReference>
<evidence type="ECO:0000256" key="3">
    <source>
        <dbReference type="ARBA" id="ARBA00022692"/>
    </source>
</evidence>
<feature type="transmembrane region" description="Helical" evidence="6">
    <location>
        <begin position="153"/>
        <end position="179"/>
    </location>
</feature>
<keyword evidence="2" id="KW-1003">Cell membrane</keyword>
<dbReference type="Proteomes" id="UP001271789">
    <property type="component" value="Unassembled WGS sequence"/>
</dbReference>
<evidence type="ECO:0008006" key="9">
    <source>
        <dbReference type="Google" id="ProtNLM"/>
    </source>
</evidence>
<feature type="transmembrane region" description="Helical" evidence="6">
    <location>
        <begin position="298"/>
        <end position="317"/>
    </location>
</feature>
<feature type="transmembrane region" description="Helical" evidence="6">
    <location>
        <begin position="125"/>
        <end position="147"/>
    </location>
</feature>
<dbReference type="AlphaFoldDB" id="A0AAE4SE35"/>
<accession>A0AAE4SE35</accession>
<dbReference type="PANTHER" id="PTHR37693:SF1">
    <property type="entry name" value="INTEGRAL MEMBRANE PROTEIN"/>
    <property type="match status" value="1"/>
</dbReference>
<evidence type="ECO:0000256" key="2">
    <source>
        <dbReference type="ARBA" id="ARBA00022475"/>
    </source>
</evidence>
<keyword evidence="5 6" id="KW-0472">Membrane</keyword>
<dbReference type="NCBIfam" id="TIGR00374">
    <property type="entry name" value="flippase-like domain"/>
    <property type="match status" value="1"/>
</dbReference>
<protein>
    <recommendedName>
        <fullName evidence="9">Flippase-like domain-containing protein</fullName>
    </recommendedName>
</protein>
<keyword evidence="3 6" id="KW-0812">Transmembrane</keyword>
<sequence>MVNYKKLFLISLAISLISAVALILFTTDADTIDALLQIRPVYILAALAIQILTYLITARKTKFLARALGYDVRTRHMLENCLAGILLASLTPSSVGGEPVRILLLNKNSGVPVGKSTAIIFMERLLDVFFIFLCLIPSIFILHTVFVSDDNGILSLGTLLILALVILVFVVAVLLYGVFRPESAKKGIRYVLVLTSKILPAKYRPKIDRMIIASENEMDLFHSSFRRFISVGKVSFLISLFYTALYWFAHFSILLFILMGLNVRLDMNGLLLLYATQVVLVLIMVIPATPGGSGIAEIGAYSLFSLFIPAPLVGVAVIAWRAITYYVNIIAGSLASLRVIRRYGINAFADPGELPANPTNPADSNLPPGSG</sequence>
<dbReference type="Pfam" id="PF03706">
    <property type="entry name" value="LPG_synthase_TM"/>
    <property type="match status" value="1"/>
</dbReference>
<feature type="transmembrane region" description="Helical" evidence="6">
    <location>
        <begin position="39"/>
        <end position="57"/>
    </location>
</feature>
<comment type="caution">
    <text evidence="7">The sequence shown here is derived from an EMBL/GenBank/DDBJ whole genome shotgun (WGS) entry which is preliminary data.</text>
</comment>
<dbReference type="EMBL" id="JAWDKD010000018">
    <property type="protein sequence ID" value="MDV0447218.1"/>
    <property type="molecule type" value="Genomic_DNA"/>
</dbReference>
<keyword evidence="4 6" id="KW-1133">Transmembrane helix</keyword>
<evidence type="ECO:0000313" key="7">
    <source>
        <dbReference type="EMBL" id="MDV0447218.1"/>
    </source>
</evidence>
<keyword evidence="8" id="KW-1185">Reference proteome</keyword>
<dbReference type="PANTHER" id="PTHR37693">
    <property type="entry name" value="PHOSPHATIDYLGLYCEROL LYSYLTRANSFERASE"/>
    <property type="match status" value="1"/>
</dbReference>
<feature type="transmembrane region" description="Helical" evidence="6">
    <location>
        <begin position="236"/>
        <end position="261"/>
    </location>
</feature>
<feature type="transmembrane region" description="Helical" evidence="6">
    <location>
        <begin position="267"/>
        <end position="286"/>
    </location>
</feature>
<name>A0AAE4SE35_9EURY</name>
<evidence type="ECO:0000313" key="8">
    <source>
        <dbReference type="Proteomes" id="UP001271789"/>
    </source>
</evidence>
<evidence type="ECO:0000256" key="4">
    <source>
        <dbReference type="ARBA" id="ARBA00022989"/>
    </source>
</evidence>
<organism evidence="7 8">
    <name type="scientific">Methanolapillus africanus</name>
    <dbReference type="NCBI Taxonomy" id="3028297"/>
    <lineage>
        <taxon>Archaea</taxon>
        <taxon>Methanobacteriati</taxon>
        <taxon>Methanobacteriota</taxon>
        <taxon>Stenosarchaea group</taxon>
        <taxon>Methanomicrobia</taxon>
        <taxon>Methanosarcinales</taxon>
        <taxon>Methanosarcinaceae</taxon>
        <taxon>Methanolapillus</taxon>
    </lineage>
</organism>